<protein>
    <submittedName>
        <fullName evidence="2">Uncharacterized protein</fullName>
    </submittedName>
</protein>
<reference evidence="2" key="1">
    <citation type="submission" date="2023-03" db="EMBL/GenBank/DDBJ databases">
        <title>Chromosome-scale reference genome and RAD-based genetic map of yellow starthistle (Centaurea solstitialis) reveal putative structural variation and QTLs associated with invader traits.</title>
        <authorList>
            <person name="Reatini B."/>
            <person name="Cang F.A."/>
            <person name="Jiang Q."/>
            <person name="Mckibben M.T.W."/>
            <person name="Barker M.S."/>
            <person name="Rieseberg L.H."/>
            <person name="Dlugosch K.M."/>
        </authorList>
    </citation>
    <scope>NUCLEOTIDE SEQUENCE</scope>
    <source>
        <strain evidence="2">CAN-66</strain>
        <tissue evidence="2">Leaf</tissue>
    </source>
</reference>
<dbReference type="Proteomes" id="UP001172457">
    <property type="component" value="Chromosome 3"/>
</dbReference>
<evidence type="ECO:0000313" key="2">
    <source>
        <dbReference type="EMBL" id="KAJ9558652.1"/>
    </source>
</evidence>
<dbReference type="AlphaFoldDB" id="A0AA38WET9"/>
<feature type="compositionally biased region" description="Polar residues" evidence="1">
    <location>
        <begin position="130"/>
        <end position="146"/>
    </location>
</feature>
<name>A0AA38WET9_9ASTR</name>
<feature type="region of interest" description="Disordered" evidence="1">
    <location>
        <begin position="126"/>
        <end position="148"/>
    </location>
</feature>
<sequence>MKERNPQLPFSFTADVRVKGEVYLKGRDQRGSIESLFGTIEVVNSLFALEEHVSKRNWLDWRVFGTSLEAGRESEGWKARGGLALRLEVAGAGHNNASAYFNDFPIKLLCMELRYYKSTIHGFFKRKHPSSSQDPQETPNTSSIPVTENPCKKAQTKINDIDLSTLERDLGLRLQIYDYPNNQQDTVRRAYMNLGSLQPTLSAYPRFGPETHKRTFQAFWFRVIVNIGRSQPRSRQPPVLAGGDLPTVWWFSTPAMAGGGGVLFQPRWPRPLLPVVVASEGGGGGNTAATAVVLVVGDGGG</sequence>
<evidence type="ECO:0000256" key="1">
    <source>
        <dbReference type="SAM" id="MobiDB-lite"/>
    </source>
</evidence>
<organism evidence="2 3">
    <name type="scientific">Centaurea solstitialis</name>
    <name type="common">yellow star-thistle</name>
    <dbReference type="NCBI Taxonomy" id="347529"/>
    <lineage>
        <taxon>Eukaryota</taxon>
        <taxon>Viridiplantae</taxon>
        <taxon>Streptophyta</taxon>
        <taxon>Embryophyta</taxon>
        <taxon>Tracheophyta</taxon>
        <taxon>Spermatophyta</taxon>
        <taxon>Magnoliopsida</taxon>
        <taxon>eudicotyledons</taxon>
        <taxon>Gunneridae</taxon>
        <taxon>Pentapetalae</taxon>
        <taxon>asterids</taxon>
        <taxon>campanulids</taxon>
        <taxon>Asterales</taxon>
        <taxon>Asteraceae</taxon>
        <taxon>Carduoideae</taxon>
        <taxon>Cardueae</taxon>
        <taxon>Centaureinae</taxon>
        <taxon>Centaurea</taxon>
    </lineage>
</organism>
<comment type="caution">
    <text evidence="2">The sequence shown here is derived from an EMBL/GenBank/DDBJ whole genome shotgun (WGS) entry which is preliminary data.</text>
</comment>
<proteinExistence type="predicted"/>
<dbReference type="EMBL" id="JARYMX010000003">
    <property type="protein sequence ID" value="KAJ9558652.1"/>
    <property type="molecule type" value="Genomic_DNA"/>
</dbReference>
<accession>A0AA38WET9</accession>
<gene>
    <name evidence="2" type="ORF">OSB04_013266</name>
</gene>
<keyword evidence="3" id="KW-1185">Reference proteome</keyword>
<evidence type="ECO:0000313" key="3">
    <source>
        <dbReference type="Proteomes" id="UP001172457"/>
    </source>
</evidence>